<dbReference type="EMBL" id="FOLH01000005">
    <property type="protein sequence ID" value="SFC37262.1"/>
    <property type="molecule type" value="Genomic_DNA"/>
</dbReference>
<organism evidence="2 3">
    <name type="scientific">Marinospirillum celere</name>
    <dbReference type="NCBI Taxonomy" id="1122252"/>
    <lineage>
        <taxon>Bacteria</taxon>
        <taxon>Pseudomonadati</taxon>
        <taxon>Pseudomonadota</taxon>
        <taxon>Gammaproteobacteria</taxon>
        <taxon>Oceanospirillales</taxon>
        <taxon>Oceanospirillaceae</taxon>
        <taxon>Marinospirillum</taxon>
    </lineage>
</organism>
<keyword evidence="3" id="KW-1185">Reference proteome</keyword>
<reference evidence="2 3" key="1">
    <citation type="submission" date="2016-10" db="EMBL/GenBank/DDBJ databases">
        <authorList>
            <person name="de Groot N.N."/>
        </authorList>
    </citation>
    <scope>NUCLEOTIDE SEQUENCE [LARGE SCALE GENOMIC DNA]</scope>
    <source>
        <strain evidence="2 3">DSM 18438</strain>
    </source>
</reference>
<gene>
    <name evidence="2" type="ORF">SAMN05660443_2396</name>
</gene>
<proteinExistence type="predicted"/>
<dbReference type="InterPro" id="IPR025079">
    <property type="entry name" value="DUF3943"/>
</dbReference>
<dbReference type="STRING" id="1122252.SAMN05660443_2396"/>
<dbReference type="OrthoDB" id="9152616at2"/>
<feature type="domain" description="DUF3943" evidence="1">
    <location>
        <begin position="156"/>
        <end position="263"/>
    </location>
</feature>
<dbReference type="Pfam" id="PF13084">
    <property type="entry name" value="DUF3943"/>
    <property type="match status" value="1"/>
</dbReference>
<evidence type="ECO:0000313" key="2">
    <source>
        <dbReference type="EMBL" id="SFC37262.1"/>
    </source>
</evidence>
<evidence type="ECO:0000259" key="1">
    <source>
        <dbReference type="Pfam" id="PF13084"/>
    </source>
</evidence>
<dbReference type="Proteomes" id="UP000199058">
    <property type="component" value="Unassembled WGS sequence"/>
</dbReference>
<name>A0A1I1INH1_9GAMM</name>
<dbReference type="AlphaFoldDB" id="A0A1I1INH1"/>
<dbReference type="RefSeq" id="WP_091963976.1">
    <property type="nucleotide sequence ID" value="NZ_FOLH01000005.1"/>
</dbReference>
<evidence type="ECO:0000313" key="3">
    <source>
        <dbReference type="Proteomes" id="UP000199058"/>
    </source>
</evidence>
<sequence>MIYLFRVALLFLLSFTHLHAISLKEPVYQPQFLDAQTPELNCHTPACLQLQQLVEAPIITSSGQNGLECQLIDWQLPPRQIPTHQASCYRQETPVDLNLQLRYQPLVQETRNFFIMSWGMMLAIYALPEDVSNWERSEMTPDKLPGNWQENMQEAPVWDKDDWQLNYVNHPYIGSMYYIVARNHGLPPFESFSYSFWMSALMWEFGVESTAEPASIQDTLVTPIAGSILGEMFYVWEQRILENEGLVLGSPFLGSTSLFLLNPAGTLSGFINQLADDQNFIKESRASWVIQSGQHPLEQENTGYVEPAWVGLQLDLRF</sequence>
<protein>
    <recommendedName>
        <fullName evidence="1">DUF3943 domain-containing protein</fullName>
    </recommendedName>
</protein>
<accession>A0A1I1INH1</accession>